<dbReference type="PROSITE" id="PS50894">
    <property type="entry name" value="HPT"/>
    <property type="match status" value="1"/>
</dbReference>
<sequence>MQNVVIDEAALTSMQTLLGEHFESTLLFCHSEFDRLHQELAEHFDTDQETAVRNAHSLKSNAAQFGAVSLAEIARQIEHLLGGSESNQARVYLEQLAPHISSTKEKMTSWLVTQ</sequence>
<evidence type="ECO:0000313" key="5">
    <source>
        <dbReference type="Proteomes" id="UP000006201"/>
    </source>
</evidence>
<evidence type="ECO:0000259" key="3">
    <source>
        <dbReference type="PROSITE" id="PS50894"/>
    </source>
</evidence>
<feature type="modified residue" description="Phosphohistidine" evidence="2">
    <location>
        <position position="56"/>
    </location>
</feature>
<dbReference type="RefSeq" id="WP_009839636.1">
    <property type="nucleotide sequence ID" value="NZ_CH959301.1"/>
</dbReference>
<dbReference type="InterPro" id="IPR008207">
    <property type="entry name" value="Sig_transdc_His_kin_Hpt_dom"/>
</dbReference>
<dbReference type="GO" id="GO:0004672">
    <property type="term" value="F:protein kinase activity"/>
    <property type="evidence" value="ECO:0007669"/>
    <property type="project" value="UniProtKB-ARBA"/>
</dbReference>
<evidence type="ECO:0000313" key="4">
    <source>
        <dbReference type="EMBL" id="EAR27804.1"/>
    </source>
</evidence>
<dbReference type="AlphaFoldDB" id="A4CBR7"/>
<dbReference type="GO" id="GO:0000160">
    <property type="term" value="P:phosphorelay signal transduction system"/>
    <property type="evidence" value="ECO:0007669"/>
    <property type="project" value="UniProtKB-KW"/>
</dbReference>
<keyword evidence="1" id="KW-0902">Two-component regulatory system</keyword>
<dbReference type="HOGENOM" id="CLU_2118977_0_0_6"/>
<keyword evidence="2" id="KW-0597">Phosphoprotein</keyword>
<proteinExistence type="predicted"/>
<evidence type="ECO:0000256" key="2">
    <source>
        <dbReference type="PROSITE-ProRule" id="PRU00110"/>
    </source>
</evidence>
<dbReference type="OrthoDB" id="6311255at2"/>
<dbReference type="SUPFAM" id="SSF47226">
    <property type="entry name" value="Histidine-containing phosphotransfer domain, HPT domain"/>
    <property type="match status" value="1"/>
</dbReference>
<evidence type="ECO:0000256" key="1">
    <source>
        <dbReference type="ARBA" id="ARBA00023012"/>
    </source>
</evidence>
<dbReference type="EMBL" id="AAOH01000005">
    <property type="protein sequence ID" value="EAR27804.1"/>
    <property type="molecule type" value="Genomic_DNA"/>
</dbReference>
<keyword evidence="5" id="KW-1185">Reference proteome</keyword>
<dbReference type="InterPro" id="IPR036641">
    <property type="entry name" value="HPT_dom_sf"/>
</dbReference>
<dbReference type="eggNOG" id="ENOG5032Y93">
    <property type="taxonomic scope" value="Bacteria"/>
</dbReference>
<dbReference type="STRING" id="87626.PTD2_18320"/>
<comment type="caution">
    <text evidence="4">The sequence shown here is derived from an EMBL/GenBank/DDBJ whole genome shotgun (WGS) entry which is preliminary data.</text>
</comment>
<protein>
    <recommendedName>
        <fullName evidence="3">HPt domain-containing protein</fullName>
    </recommendedName>
</protein>
<accession>A4CBR7</accession>
<dbReference type="Pfam" id="PF01627">
    <property type="entry name" value="Hpt"/>
    <property type="match status" value="1"/>
</dbReference>
<name>A4CBR7_9GAMM</name>
<organism evidence="4 5">
    <name type="scientific">Pseudoalteromonas tunicata D2</name>
    <dbReference type="NCBI Taxonomy" id="87626"/>
    <lineage>
        <taxon>Bacteria</taxon>
        <taxon>Pseudomonadati</taxon>
        <taxon>Pseudomonadota</taxon>
        <taxon>Gammaproteobacteria</taxon>
        <taxon>Alteromonadales</taxon>
        <taxon>Pseudoalteromonadaceae</taxon>
        <taxon>Pseudoalteromonas</taxon>
    </lineage>
</organism>
<reference evidence="4 5" key="1">
    <citation type="submission" date="2006-02" db="EMBL/GenBank/DDBJ databases">
        <authorList>
            <person name="Moran M.A."/>
            <person name="Kjelleberg S."/>
            <person name="Egan S."/>
            <person name="Saunders N."/>
            <person name="Thomas T."/>
            <person name="Ferriera S."/>
            <person name="Johnson J."/>
            <person name="Kravitz S."/>
            <person name="Halpern A."/>
            <person name="Remington K."/>
            <person name="Beeson K."/>
            <person name="Tran B."/>
            <person name="Rogers Y.-H."/>
            <person name="Friedman R."/>
            <person name="Venter J.C."/>
        </authorList>
    </citation>
    <scope>NUCLEOTIDE SEQUENCE [LARGE SCALE GENOMIC DNA]</scope>
    <source>
        <strain evidence="4 5">D2</strain>
    </source>
</reference>
<dbReference type="Proteomes" id="UP000006201">
    <property type="component" value="Unassembled WGS sequence"/>
</dbReference>
<feature type="domain" description="HPt" evidence="3">
    <location>
        <begin position="14"/>
        <end position="110"/>
    </location>
</feature>
<gene>
    <name evidence="4" type="ORF">PTD2_18320</name>
</gene>
<dbReference type="Gene3D" id="1.20.120.160">
    <property type="entry name" value="HPT domain"/>
    <property type="match status" value="1"/>
</dbReference>